<name>A0A552WPA6_9MICO</name>
<comment type="caution">
    <text evidence="2">The sequence shown here is derived from an EMBL/GenBank/DDBJ whole genome shotgun (WGS) entry which is preliminary data.</text>
</comment>
<accession>A0A552WPA6</accession>
<protein>
    <submittedName>
        <fullName evidence="2">Uncharacterized protein</fullName>
    </submittedName>
</protein>
<evidence type="ECO:0000256" key="1">
    <source>
        <dbReference type="SAM" id="MobiDB-lite"/>
    </source>
</evidence>
<evidence type="ECO:0000313" key="3">
    <source>
        <dbReference type="Proteomes" id="UP000318693"/>
    </source>
</evidence>
<feature type="region of interest" description="Disordered" evidence="1">
    <location>
        <begin position="1"/>
        <end position="28"/>
    </location>
</feature>
<sequence length="72" mass="6827">MSGPPVARSAGTEAPSSPEPVADGSPVGLAGRVGLGALQAVGDADAGYCVDGACYVPGTVDAAPTDALTDRA</sequence>
<dbReference type="Proteomes" id="UP000318693">
    <property type="component" value="Unassembled WGS sequence"/>
</dbReference>
<gene>
    <name evidence="2" type="ORF">FJ693_12880</name>
</gene>
<dbReference type="AlphaFoldDB" id="A0A552WPA6"/>
<proteinExistence type="predicted"/>
<reference evidence="2 3" key="1">
    <citation type="submission" date="2019-07" db="EMBL/GenBank/DDBJ databases">
        <title>Georgenia wutianyii sp. nov. and Georgenia *** sp. nov. isolated from plateau pika (Ochotona curzoniae) in the Qinghai-Tibet plateau of China.</title>
        <authorList>
            <person name="Tian Z."/>
        </authorList>
    </citation>
    <scope>NUCLEOTIDE SEQUENCE [LARGE SCALE GENOMIC DNA]</scope>
    <source>
        <strain evidence="2 3">Z446</strain>
    </source>
</reference>
<dbReference type="EMBL" id="VJXR01000040">
    <property type="protein sequence ID" value="TRW44585.1"/>
    <property type="molecule type" value="Genomic_DNA"/>
</dbReference>
<keyword evidence="3" id="KW-1185">Reference proteome</keyword>
<organism evidence="2 3">
    <name type="scientific">Georgenia yuyongxinii</name>
    <dbReference type="NCBI Taxonomy" id="2589797"/>
    <lineage>
        <taxon>Bacteria</taxon>
        <taxon>Bacillati</taxon>
        <taxon>Actinomycetota</taxon>
        <taxon>Actinomycetes</taxon>
        <taxon>Micrococcales</taxon>
        <taxon>Bogoriellaceae</taxon>
        <taxon>Georgenia</taxon>
    </lineage>
</organism>
<evidence type="ECO:0000313" key="2">
    <source>
        <dbReference type="EMBL" id="TRW44585.1"/>
    </source>
</evidence>
<dbReference type="RefSeq" id="WP_143418921.1">
    <property type="nucleotide sequence ID" value="NZ_VJXR01000040.1"/>
</dbReference>